<reference evidence="3 4" key="1">
    <citation type="submission" date="2023-03" db="EMBL/GenBank/DDBJ databases">
        <title>WGS of Gossypium arboreum.</title>
        <authorList>
            <person name="Yu D."/>
        </authorList>
    </citation>
    <scope>NUCLEOTIDE SEQUENCE [LARGE SCALE GENOMIC DNA]</scope>
    <source>
        <tissue evidence="3">Leaf</tissue>
    </source>
</reference>
<dbReference type="PANTHER" id="PTHR33223:SF11">
    <property type="entry name" value="ELEMENT PROTEIN, PUTATIVE-RELATED"/>
    <property type="match status" value="1"/>
</dbReference>
<dbReference type="Pfam" id="PF03732">
    <property type="entry name" value="Retrotrans_gag"/>
    <property type="match status" value="1"/>
</dbReference>
<comment type="caution">
    <text evidence="3">The sequence shown here is derived from an EMBL/GenBank/DDBJ whole genome shotgun (WGS) entry which is preliminary data.</text>
</comment>
<evidence type="ECO:0000256" key="1">
    <source>
        <dbReference type="SAM" id="MobiDB-lite"/>
    </source>
</evidence>
<gene>
    <name evidence="3" type="ORF">PVK06_024636</name>
</gene>
<name>A0ABR0PE90_GOSAR</name>
<dbReference type="Proteomes" id="UP001358586">
    <property type="component" value="Chromosome 7"/>
</dbReference>
<proteinExistence type="predicted"/>
<feature type="compositionally biased region" description="Pro residues" evidence="1">
    <location>
        <begin position="341"/>
        <end position="353"/>
    </location>
</feature>
<sequence>MVENQENPLPPAIAVNQNPILRTMYDYAKHNLTGTEPSIVRPAITVNNFELKPNTIQMIQQFVQFDGLQDEDANAHLENFLEFCDTFKLNGVSDDAIRLWLFPFLLRNKAKQWLNSLPRGSIITWEQMTKKFLLKYFPPAKTAKLHNDISSFVQMDLETLYDAWERYKELLRRRPHHGLPLWLQIQTFHNGLNPSTRQMIDAAVGGTINNKTPEAAYKFIEEMSLNNYQWQVIRTKPTKAAGVFNLDVVTMLSNQVELLNKKIDGLCSSTQVHPVMRNDSNGGGACTEYQPFNPSIEEEQVQYMGNHNSRSQNNPYSNTYNAYWRNHPNFSWGGQGNQRPQHPPGFQQPPYQQ</sequence>
<organism evidence="3 4">
    <name type="scientific">Gossypium arboreum</name>
    <name type="common">Tree cotton</name>
    <name type="synonym">Gossypium nanking</name>
    <dbReference type="NCBI Taxonomy" id="29729"/>
    <lineage>
        <taxon>Eukaryota</taxon>
        <taxon>Viridiplantae</taxon>
        <taxon>Streptophyta</taxon>
        <taxon>Embryophyta</taxon>
        <taxon>Tracheophyta</taxon>
        <taxon>Spermatophyta</taxon>
        <taxon>Magnoliopsida</taxon>
        <taxon>eudicotyledons</taxon>
        <taxon>Gunneridae</taxon>
        <taxon>Pentapetalae</taxon>
        <taxon>rosids</taxon>
        <taxon>malvids</taxon>
        <taxon>Malvales</taxon>
        <taxon>Malvaceae</taxon>
        <taxon>Malvoideae</taxon>
        <taxon>Gossypium</taxon>
    </lineage>
</organism>
<dbReference type="InterPro" id="IPR005162">
    <property type="entry name" value="Retrotrans_gag_dom"/>
</dbReference>
<dbReference type="EMBL" id="JARKNE010000007">
    <property type="protein sequence ID" value="KAK5819619.1"/>
    <property type="molecule type" value="Genomic_DNA"/>
</dbReference>
<keyword evidence="4" id="KW-1185">Reference proteome</keyword>
<evidence type="ECO:0000259" key="2">
    <source>
        <dbReference type="Pfam" id="PF03732"/>
    </source>
</evidence>
<evidence type="ECO:0000313" key="4">
    <source>
        <dbReference type="Proteomes" id="UP001358586"/>
    </source>
</evidence>
<dbReference type="PANTHER" id="PTHR33223">
    <property type="entry name" value="CCHC-TYPE DOMAIN-CONTAINING PROTEIN"/>
    <property type="match status" value="1"/>
</dbReference>
<accession>A0ABR0PE90</accession>
<protein>
    <recommendedName>
        <fullName evidence="2">Retrotransposon gag domain-containing protein</fullName>
    </recommendedName>
</protein>
<feature type="region of interest" description="Disordered" evidence="1">
    <location>
        <begin position="329"/>
        <end position="353"/>
    </location>
</feature>
<feature type="domain" description="Retrotransposon gag" evidence="2">
    <location>
        <begin position="101"/>
        <end position="194"/>
    </location>
</feature>
<evidence type="ECO:0000313" key="3">
    <source>
        <dbReference type="EMBL" id="KAK5819619.1"/>
    </source>
</evidence>